<keyword evidence="3" id="KW-1185">Reference proteome</keyword>
<organism evidence="2 3">
    <name type="scientific">Dreissena polymorpha</name>
    <name type="common">Zebra mussel</name>
    <name type="synonym">Mytilus polymorpha</name>
    <dbReference type="NCBI Taxonomy" id="45954"/>
    <lineage>
        <taxon>Eukaryota</taxon>
        <taxon>Metazoa</taxon>
        <taxon>Spiralia</taxon>
        <taxon>Lophotrochozoa</taxon>
        <taxon>Mollusca</taxon>
        <taxon>Bivalvia</taxon>
        <taxon>Autobranchia</taxon>
        <taxon>Heteroconchia</taxon>
        <taxon>Euheterodonta</taxon>
        <taxon>Imparidentia</taxon>
        <taxon>Neoheterodontei</taxon>
        <taxon>Myida</taxon>
        <taxon>Dreissenoidea</taxon>
        <taxon>Dreissenidae</taxon>
        <taxon>Dreissena</taxon>
    </lineage>
</organism>
<reference evidence="2" key="1">
    <citation type="journal article" date="2019" name="bioRxiv">
        <title>The Genome of the Zebra Mussel, Dreissena polymorpha: A Resource for Invasive Species Research.</title>
        <authorList>
            <person name="McCartney M.A."/>
            <person name="Auch B."/>
            <person name="Kono T."/>
            <person name="Mallez S."/>
            <person name="Zhang Y."/>
            <person name="Obille A."/>
            <person name="Becker A."/>
            <person name="Abrahante J.E."/>
            <person name="Garbe J."/>
            <person name="Badalamenti J.P."/>
            <person name="Herman A."/>
            <person name="Mangelson H."/>
            <person name="Liachko I."/>
            <person name="Sullivan S."/>
            <person name="Sone E.D."/>
            <person name="Koren S."/>
            <person name="Silverstein K.A.T."/>
            <person name="Beckman K.B."/>
            <person name="Gohl D.M."/>
        </authorList>
    </citation>
    <scope>NUCLEOTIDE SEQUENCE</scope>
    <source>
        <strain evidence="2">Duluth1</strain>
        <tissue evidence="2">Whole animal</tissue>
    </source>
</reference>
<dbReference type="Proteomes" id="UP000828390">
    <property type="component" value="Unassembled WGS sequence"/>
</dbReference>
<evidence type="ECO:0000313" key="3">
    <source>
        <dbReference type="Proteomes" id="UP000828390"/>
    </source>
</evidence>
<comment type="caution">
    <text evidence="2">The sequence shown here is derived from an EMBL/GenBank/DDBJ whole genome shotgun (WGS) entry which is preliminary data.</text>
</comment>
<gene>
    <name evidence="2" type="ORF">DPMN_182592</name>
</gene>
<reference evidence="2" key="2">
    <citation type="submission" date="2020-11" db="EMBL/GenBank/DDBJ databases">
        <authorList>
            <person name="McCartney M.A."/>
            <person name="Auch B."/>
            <person name="Kono T."/>
            <person name="Mallez S."/>
            <person name="Becker A."/>
            <person name="Gohl D.M."/>
            <person name="Silverstein K.A.T."/>
            <person name="Koren S."/>
            <person name="Bechman K.B."/>
            <person name="Herman A."/>
            <person name="Abrahante J.E."/>
            <person name="Garbe J."/>
        </authorList>
    </citation>
    <scope>NUCLEOTIDE SEQUENCE</scope>
    <source>
        <strain evidence="2">Duluth1</strain>
        <tissue evidence="2">Whole animal</tissue>
    </source>
</reference>
<accession>A0A9D4DGK2</accession>
<proteinExistence type="predicted"/>
<protein>
    <submittedName>
        <fullName evidence="2">Uncharacterized protein</fullName>
    </submittedName>
</protein>
<dbReference type="EMBL" id="JAIWYP010000010">
    <property type="protein sequence ID" value="KAH3748155.1"/>
    <property type="molecule type" value="Genomic_DNA"/>
</dbReference>
<sequence>MLRASASKTESVSLLAKLSALDFLPPITLKGGTFPPLTQPETLNGLCNIDYARHISWTVSDSKLTLNPAKLSQSRLIQFTESAGRQRSTSTVPPLPPQRRQTPTAESAGWLTPTLITASGNLWRAVFIMIRLV</sequence>
<feature type="region of interest" description="Disordered" evidence="1">
    <location>
        <begin position="81"/>
        <end position="107"/>
    </location>
</feature>
<name>A0A9D4DGK2_DREPO</name>
<feature type="compositionally biased region" description="Polar residues" evidence="1">
    <location>
        <begin position="81"/>
        <end position="92"/>
    </location>
</feature>
<evidence type="ECO:0000256" key="1">
    <source>
        <dbReference type="SAM" id="MobiDB-lite"/>
    </source>
</evidence>
<dbReference type="AlphaFoldDB" id="A0A9D4DGK2"/>
<evidence type="ECO:0000313" key="2">
    <source>
        <dbReference type="EMBL" id="KAH3748155.1"/>
    </source>
</evidence>